<keyword evidence="1" id="KW-0805">Transcription regulation</keyword>
<dbReference type="GO" id="GO:0003700">
    <property type="term" value="F:DNA-binding transcription factor activity"/>
    <property type="evidence" value="ECO:0007669"/>
    <property type="project" value="InterPro"/>
</dbReference>
<dbReference type="InterPro" id="IPR051011">
    <property type="entry name" value="Metal_resp_trans_reg"/>
</dbReference>
<dbReference type="RefSeq" id="WP_025005506.1">
    <property type="nucleotide sequence ID" value="NZ_AZEL01000026.1"/>
</dbReference>
<dbReference type="eggNOG" id="COG0640">
    <property type="taxonomic scope" value="Bacteria"/>
</dbReference>
<dbReference type="InterPro" id="IPR036390">
    <property type="entry name" value="WH_DNA-bd_sf"/>
</dbReference>
<dbReference type="InterPro" id="IPR001845">
    <property type="entry name" value="HTH_ArsR_DNA-bd_dom"/>
</dbReference>
<dbReference type="SUPFAM" id="SSF46785">
    <property type="entry name" value="Winged helix' DNA-binding domain"/>
    <property type="match status" value="1"/>
</dbReference>
<feature type="domain" description="HTH arsR-type" evidence="5">
    <location>
        <begin position="9"/>
        <end position="103"/>
    </location>
</feature>
<evidence type="ECO:0000313" key="6">
    <source>
        <dbReference type="EMBL" id="KRL23187.1"/>
    </source>
</evidence>
<dbReference type="OrthoDB" id="9800872at2"/>
<organism evidence="6 7">
    <name type="scientific">Lactobacillus gallinarum DSM 10532 = JCM 2011</name>
    <dbReference type="NCBI Taxonomy" id="1423748"/>
    <lineage>
        <taxon>Bacteria</taxon>
        <taxon>Bacillati</taxon>
        <taxon>Bacillota</taxon>
        <taxon>Bacilli</taxon>
        <taxon>Lactobacillales</taxon>
        <taxon>Lactobacillaceae</taxon>
        <taxon>Lactobacillus</taxon>
    </lineage>
</organism>
<dbReference type="PATRIC" id="fig|1423748.3.peg.957"/>
<dbReference type="InterPro" id="IPR036873">
    <property type="entry name" value="Rhodanese-like_dom_sf"/>
</dbReference>
<keyword evidence="2" id="KW-0238">DNA-binding</keyword>
<dbReference type="PROSITE" id="PS50206">
    <property type="entry name" value="RHODANESE_3"/>
    <property type="match status" value="1"/>
</dbReference>
<dbReference type="GO" id="GO:0003677">
    <property type="term" value="F:DNA binding"/>
    <property type="evidence" value="ECO:0007669"/>
    <property type="project" value="UniProtKB-KW"/>
</dbReference>
<dbReference type="AlphaFoldDB" id="A0A0R1P2A0"/>
<comment type="caution">
    <text evidence="6">The sequence shown here is derived from an EMBL/GenBank/DDBJ whole genome shotgun (WGS) entry which is preliminary data.</text>
</comment>
<keyword evidence="3" id="KW-0804">Transcription</keyword>
<dbReference type="CDD" id="cd00090">
    <property type="entry name" value="HTH_ARSR"/>
    <property type="match status" value="1"/>
</dbReference>
<protein>
    <submittedName>
        <fullName evidence="6">Transcription regulator</fullName>
    </submittedName>
</protein>
<dbReference type="SUPFAM" id="SSF52821">
    <property type="entry name" value="Rhodanese/Cell cycle control phosphatase"/>
    <property type="match status" value="1"/>
</dbReference>
<dbReference type="Pfam" id="PF00581">
    <property type="entry name" value="Rhodanese"/>
    <property type="match status" value="1"/>
</dbReference>
<dbReference type="SMART" id="SM00450">
    <property type="entry name" value="RHOD"/>
    <property type="match status" value="1"/>
</dbReference>
<dbReference type="Proteomes" id="UP000051311">
    <property type="component" value="Unassembled WGS sequence"/>
</dbReference>
<evidence type="ECO:0000256" key="2">
    <source>
        <dbReference type="ARBA" id="ARBA00023125"/>
    </source>
</evidence>
<dbReference type="PROSITE" id="PS50987">
    <property type="entry name" value="HTH_ARSR_2"/>
    <property type="match status" value="1"/>
</dbReference>
<dbReference type="CDD" id="cd00158">
    <property type="entry name" value="RHOD"/>
    <property type="match status" value="1"/>
</dbReference>
<dbReference type="EMBL" id="AZEL01000026">
    <property type="protein sequence ID" value="KRL23187.1"/>
    <property type="molecule type" value="Genomic_DNA"/>
</dbReference>
<accession>A0A0R1P2A0</accession>
<evidence type="ECO:0000259" key="5">
    <source>
        <dbReference type="PROSITE" id="PS50987"/>
    </source>
</evidence>
<dbReference type="InterPro" id="IPR036388">
    <property type="entry name" value="WH-like_DNA-bd_sf"/>
</dbReference>
<evidence type="ECO:0000313" key="7">
    <source>
        <dbReference type="Proteomes" id="UP000051311"/>
    </source>
</evidence>
<dbReference type="eggNOG" id="COG0607">
    <property type="taxonomic scope" value="Bacteria"/>
</dbReference>
<dbReference type="SMART" id="SM00418">
    <property type="entry name" value="HTH_ARSR"/>
    <property type="match status" value="1"/>
</dbReference>
<sequence length="216" mass="24494">MQDKLAIAYQDRAFDQVLRIGKAVSNLTRLKIIFILDQGSKSVEEISKAINISVGTTSKNLQILKQVNLVKEEKSKNFVFYALANEQVSQLLMLLTTLAEKTLPEMRCLEKTYDTLPQTEIADLSNQDSATTYVLDLRPTDEFNNVHLSGAHNIPFNEIDFTNLPFSPNQEVMVYCRGRLCGYANLVGNELKARGYTHVSVFNHSMTEWQKEKAKN</sequence>
<dbReference type="PANTHER" id="PTHR43132">
    <property type="entry name" value="ARSENICAL RESISTANCE OPERON REPRESSOR ARSR-RELATED"/>
    <property type="match status" value="1"/>
</dbReference>
<proteinExistence type="predicted"/>
<evidence type="ECO:0000259" key="4">
    <source>
        <dbReference type="PROSITE" id="PS50206"/>
    </source>
</evidence>
<dbReference type="Gene3D" id="3.40.250.10">
    <property type="entry name" value="Rhodanese-like domain"/>
    <property type="match status" value="1"/>
</dbReference>
<feature type="domain" description="Rhodanese" evidence="4">
    <location>
        <begin position="128"/>
        <end position="214"/>
    </location>
</feature>
<dbReference type="Gene3D" id="1.10.10.10">
    <property type="entry name" value="Winged helix-like DNA-binding domain superfamily/Winged helix DNA-binding domain"/>
    <property type="match status" value="1"/>
</dbReference>
<dbReference type="InterPro" id="IPR001763">
    <property type="entry name" value="Rhodanese-like_dom"/>
</dbReference>
<dbReference type="PRINTS" id="PR00778">
    <property type="entry name" value="HTHARSR"/>
</dbReference>
<dbReference type="InterPro" id="IPR011991">
    <property type="entry name" value="ArsR-like_HTH"/>
</dbReference>
<dbReference type="STRING" id="1423748.FC37_GL000913"/>
<evidence type="ECO:0000256" key="1">
    <source>
        <dbReference type="ARBA" id="ARBA00023015"/>
    </source>
</evidence>
<gene>
    <name evidence="6" type="ORF">FC37_GL000913</name>
</gene>
<reference evidence="6 7" key="1">
    <citation type="journal article" date="2015" name="Genome Announc.">
        <title>Expanding the biotechnology potential of lactobacilli through comparative genomics of 213 strains and associated genera.</title>
        <authorList>
            <person name="Sun Z."/>
            <person name="Harris H.M."/>
            <person name="McCann A."/>
            <person name="Guo C."/>
            <person name="Argimon S."/>
            <person name="Zhang W."/>
            <person name="Yang X."/>
            <person name="Jeffery I.B."/>
            <person name="Cooney J.C."/>
            <person name="Kagawa T.F."/>
            <person name="Liu W."/>
            <person name="Song Y."/>
            <person name="Salvetti E."/>
            <person name="Wrobel A."/>
            <person name="Rasinkangas P."/>
            <person name="Parkhill J."/>
            <person name="Rea M.C."/>
            <person name="O'Sullivan O."/>
            <person name="Ritari J."/>
            <person name="Douillard F.P."/>
            <person name="Paul Ross R."/>
            <person name="Yang R."/>
            <person name="Briner A.E."/>
            <person name="Felis G.E."/>
            <person name="de Vos W.M."/>
            <person name="Barrangou R."/>
            <person name="Klaenhammer T.R."/>
            <person name="Caufield P.W."/>
            <person name="Cui Y."/>
            <person name="Zhang H."/>
            <person name="O'Toole P.W."/>
        </authorList>
    </citation>
    <scope>NUCLEOTIDE SEQUENCE [LARGE SCALE GENOMIC DNA]</scope>
    <source>
        <strain evidence="6 7">DSM 10532</strain>
    </source>
</reference>
<dbReference type="NCBIfam" id="NF033788">
    <property type="entry name" value="HTH_metalloreg"/>
    <property type="match status" value="1"/>
</dbReference>
<evidence type="ECO:0000256" key="3">
    <source>
        <dbReference type="ARBA" id="ARBA00023163"/>
    </source>
</evidence>
<dbReference type="Pfam" id="PF01022">
    <property type="entry name" value="HTH_5"/>
    <property type="match status" value="1"/>
</dbReference>
<dbReference type="PANTHER" id="PTHR43132:SF6">
    <property type="entry name" value="HTH-TYPE TRANSCRIPTIONAL REPRESSOR CZRA"/>
    <property type="match status" value="1"/>
</dbReference>
<name>A0A0R1P2A0_9LACO</name>